<protein>
    <submittedName>
        <fullName evidence="9">Multidrug efflux SMR transporter</fullName>
    </submittedName>
</protein>
<keyword evidence="5 8" id="KW-1133">Transmembrane helix</keyword>
<evidence type="ECO:0000256" key="2">
    <source>
        <dbReference type="ARBA" id="ARBA00022448"/>
    </source>
</evidence>
<comment type="subcellular location">
    <subcellularLocation>
        <location evidence="1 7">Cell membrane</location>
        <topology evidence="1 7">Multi-pass membrane protein</topology>
    </subcellularLocation>
</comment>
<dbReference type="Gene3D" id="1.10.3730.20">
    <property type="match status" value="1"/>
</dbReference>
<keyword evidence="6 8" id="KW-0472">Membrane</keyword>
<dbReference type="Proteomes" id="UP001156389">
    <property type="component" value="Unassembled WGS sequence"/>
</dbReference>
<dbReference type="InterPro" id="IPR000390">
    <property type="entry name" value="Small_drug/metabolite_transptr"/>
</dbReference>
<evidence type="ECO:0000256" key="8">
    <source>
        <dbReference type="SAM" id="Phobius"/>
    </source>
</evidence>
<dbReference type="PANTHER" id="PTHR30561:SF0">
    <property type="entry name" value="GUANIDINIUM EXPORTER"/>
    <property type="match status" value="1"/>
</dbReference>
<feature type="transmembrane region" description="Helical" evidence="8">
    <location>
        <begin position="38"/>
        <end position="56"/>
    </location>
</feature>
<dbReference type="InterPro" id="IPR045324">
    <property type="entry name" value="Small_multidrug_res"/>
</dbReference>
<dbReference type="SUPFAM" id="SSF103481">
    <property type="entry name" value="Multidrug resistance efflux transporter EmrE"/>
    <property type="match status" value="1"/>
</dbReference>
<evidence type="ECO:0000256" key="6">
    <source>
        <dbReference type="ARBA" id="ARBA00023136"/>
    </source>
</evidence>
<dbReference type="PANTHER" id="PTHR30561">
    <property type="entry name" value="SMR FAMILY PROTON-DEPENDENT DRUG EFFLUX TRANSPORTER SUGE"/>
    <property type="match status" value="1"/>
</dbReference>
<organism evidence="9 10">
    <name type="scientific">Streptomyces gossypii</name>
    <dbReference type="NCBI Taxonomy" id="2883101"/>
    <lineage>
        <taxon>Bacteria</taxon>
        <taxon>Bacillati</taxon>
        <taxon>Actinomycetota</taxon>
        <taxon>Actinomycetes</taxon>
        <taxon>Kitasatosporales</taxon>
        <taxon>Streptomycetaceae</taxon>
        <taxon>Streptomyces</taxon>
    </lineage>
</organism>
<comment type="similarity">
    <text evidence="7">Belongs to the drug/metabolite transporter (DMT) superfamily. Small multidrug resistance (SMR) (TC 2.A.7.1) family.</text>
</comment>
<dbReference type="EMBL" id="JAJAGO010000004">
    <property type="protein sequence ID" value="MCT2590401.1"/>
    <property type="molecule type" value="Genomic_DNA"/>
</dbReference>
<evidence type="ECO:0000313" key="9">
    <source>
        <dbReference type="EMBL" id="MCT2590401.1"/>
    </source>
</evidence>
<evidence type="ECO:0000256" key="3">
    <source>
        <dbReference type="ARBA" id="ARBA00022475"/>
    </source>
</evidence>
<evidence type="ECO:0000256" key="1">
    <source>
        <dbReference type="ARBA" id="ARBA00004651"/>
    </source>
</evidence>
<dbReference type="InterPro" id="IPR037185">
    <property type="entry name" value="EmrE-like"/>
</dbReference>
<proteinExistence type="inferred from homology"/>
<evidence type="ECO:0000256" key="4">
    <source>
        <dbReference type="ARBA" id="ARBA00022692"/>
    </source>
</evidence>
<accession>A0ABT2JRE9</accession>
<sequence>MKTSGAAWTLLVIAALLELVWALALKQSEGFTRLWPSVLGVTVALTSFVLLSFAITSLPVGTAYAVWVGIGAAGVYVAGVAAFGEELTWARAGCVLLILGGVAGLKLTED</sequence>
<evidence type="ECO:0000256" key="7">
    <source>
        <dbReference type="RuleBase" id="RU003942"/>
    </source>
</evidence>
<feature type="transmembrane region" description="Helical" evidence="8">
    <location>
        <begin position="63"/>
        <end position="83"/>
    </location>
</feature>
<keyword evidence="3" id="KW-1003">Cell membrane</keyword>
<reference evidence="9 10" key="1">
    <citation type="submission" date="2021-10" db="EMBL/GenBank/DDBJ databases">
        <title>Streptomyces gossypii sp. nov., isolated from soil collected from cotton field.</title>
        <authorList>
            <person name="Ge X."/>
            <person name="Chen X."/>
            <person name="Liu W."/>
        </authorList>
    </citation>
    <scope>NUCLEOTIDE SEQUENCE [LARGE SCALE GENOMIC DNA]</scope>
    <source>
        <strain evidence="9 10">N2-109</strain>
    </source>
</reference>
<keyword evidence="10" id="KW-1185">Reference proteome</keyword>
<feature type="transmembrane region" description="Helical" evidence="8">
    <location>
        <begin position="89"/>
        <end position="108"/>
    </location>
</feature>
<evidence type="ECO:0000256" key="5">
    <source>
        <dbReference type="ARBA" id="ARBA00022989"/>
    </source>
</evidence>
<evidence type="ECO:0000313" key="10">
    <source>
        <dbReference type="Proteomes" id="UP001156389"/>
    </source>
</evidence>
<gene>
    <name evidence="9" type="ORF">LHJ74_10830</name>
</gene>
<dbReference type="RefSeq" id="WP_260217699.1">
    <property type="nucleotide sequence ID" value="NZ_JAJAGO010000004.1"/>
</dbReference>
<comment type="caution">
    <text evidence="9">The sequence shown here is derived from an EMBL/GenBank/DDBJ whole genome shotgun (WGS) entry which is preliminary data.</text>
</comment>
<keyword evidence="2" id="KW-0813">Transport</keyword>
<keyword evidence="4 7" id="KW-0812">Transmembrane</keyword>
<name>A0ABT2JRE9_9ACTN</name>
<dbReference type="Pfam" id="PF00893">
    <property type="entry name" value="Multi_Drug_Res"/>
    <property type="match status" value="1"/>
</dbReference>